<organism evidence="4 5">
    <name type="scientific">Bdellovibrio bacteriovorus</name>
    <dbReference type="NCBI Taxonomy" id="959"/>
    <lineage>
        <taxon>Bacteria</taxon>
        <taxon>Pseudomonadati</taxon>
        <taxon>Bdellovibrionota</taxon>
        <taxon>Bdellovibrionia</taxon>
        <taxon>Bdellovibrionales</taxon>
        <taxon>Pseudobdellovibrionaceae</taxon>
        <taxon>Bdellovibrio</taxon>
    </lineage>
</organism>
<dbReference type="InterPro" id="IPR005269">
    <property type="entry name" value="LOG"/>
</dbReference>
<dbReference type="NCBIfam" id="TIGR00730">
    <property type="entry name" value="Rossman fold protein, TIGR00730 family"/>
    <property type="match status" value="1"/>
</dbReference>
<evidence type="ECO:0000256" key="1">
    <source>
        <dbReference type="ARBA" id="ARBA00000274"/>
    </source>
</evidence>
<keyword evidence="3" id="KW-0378">Hydrolase</keyword>
<dbReference type="Proteomes" id="UP000075391">
    <property type="component" value="Unassembled WGS sequence"/>
</dbReference>
<dbReference type="RefSeq" id="WP_063242719.1">
    <property type="nucleotide sequence ID" value="NZ_LUKF01000002.1"/>
</dbReference>
<sequence length="194" mass="21270">MKKICVFCGSSSGVRPEYLEMARELGKTFAMNGITLVYGGAKIGLMGAMADSCLAHGGKVIGVIPQVIMQKEVAHTGLTDLQVVDSMHTRKARMAELADAFIALPGGFGTFEELCEIVTWAQLGLHQKPIGILDVNEFYKPLKELIESGMREGFIRDEYKDLVVFAQSPEEILNKFANYVPAPTPQWLKSTAQT</sequence>
<dbReference type="SUPFAM" id="SSF102405">
    <property type="entry name" value="MCP/YpsA-like"/>
    <property type="match status" value="1"/>
</dbReference>
<evidence type="ECO:0000256" key="3">
    <source>
        <dbReference type="RuleBase" id="RU363015"/>
    </source>
</evidence>
<proteinExistence type="inferred from homology"/>
<dbReference type="Pfam" id="PF03641">
    <property type="entry name" value="Lysine_decarbox"/>
    <property type="match status" value="1"/>
</dbReference>
<comment type="similarity">
    <text evidence="2 3">Belongs to the LOG family.</text>
</comment>
<dbReference type="EMBL" id="LUKF01000002">
    <property type="protein sequence ID" value="KYG70231.1"/>
    <property type="molecule type" value="Genomic_DNA"/>
</dbReference>
<dbReference type="GO" id="GO:0009691">
    <property type="term" value="P:cytokinin biosynthetic process"/>
    <property type="evidence" value="ECO:0007669"/>
    <property type="project" value="UniProtKB-UniRule"/>
</dbReference>
<dbReference type="AlphaFoldDB" id="A0A150WUW3"/>
<protein>
    <recommendedName>
        <fullName evidence="3">Cytokinin riboside 5'-monophosphate phosphoribohydrolase</fullName>
        <ecNumber evidence="3">3.2.2.n1</ecNumber>
    </recommendedName>
</protein>
<dbReference type="OrthoDB" id="9801098at2"/>
<evidence type="ECO:0000256" key="2">
    <source>
        <dbReference type="ARBA" id="ARBA00006763"/>
    </source>
</evidence>
<dbReference type="InterPro" id="IPR031100">
    <property type="entry name" value="LOG_fam"/>
</dbReference>
<accession>A0A150WUW3</accession>
<evidence type="ECO:0000313" key="4">
    <source>
        <dbReference type="EMBL" id="KYG70231.1"/>
    </source>
</evidence>
<dbReference type="GO" id="GO:0005829">
    <property type="term" value="C:cytosol"/>
    <property type="evidence" value="ECO:0007669"/>
    <property type="project" value="TreeGrafter"/>
</dbReference>
<reference evidence="4 5" key="1">
    <citation type="submission" date="2016-03" db="EMBL/GenBank/DDBJ databases">
        <authorList>
            <person name="Ploux O."/>
        </authorList>
    </citation>
    <scope>NUCLEOTIDE SEQUENCE [LARGE SCALE GENOMIC DNA]</scope>
    <source>
        <strain evidence="4 5">BER2</strain>
    </source>
</reference>
<dbReference type="GO" id="GO:0008714">
    <property type="term" value="F:AMP nucleosidase activity"/>
    <property type="evidence" value="ECO:0007669"/>
    <property type="project" value="UniProtKB-EC"/>
</dbReference>
<gene>
    <name evidence="4" type="ORF">AZI85_13870</name>
</gene>
<dbReference type="PANTHER" id="PTHR31223">
    <property type="entry name" value="LOG FAMILY PROTEIN YJL055W"/>
    <property type="match status" value="1"/>
</dbReference>
<comment type="caution">
    <text evidence="4">The sequence shown here is derived from an EMBL/GenBank/DDBJ whole genome shotgun (WGS) entry which is preliminary data.</text>
</comment>
<dbReference type="PANTHER" id="PTHR31223:SF70">
    <property type="entry name" value="LOG FAMILY PROTEIN YJL055W"/>
    <property type="match status" value="1"/>
</dbReference>
<dbReference type="EC" id="3.2.2.n1" evidence="3"/>
<comment type="catalytic activity">
    <reaction evidence="1">
        <text>AMP + H2O = D-ribose 5-phosphate + adenine</text>
        <dbReference type="Rhea" id="RHEA:20129"/>
        <dbReference type="ChEBI" id="CHEBI:15377"/>
        <dbReference type="ChEBI" id="CHEBI:16708"/>
        <dbReference type="ChEBI" id="CHEBI:78346"/>
        <dbReference type="ChEBI" id="CHEBI:456215"/>
        <dbReference type="EC" id="3.2.2.4"/>
    </reaction>
</comment>
<evidence type="ECO:0000313" key="5">
    <source>
        <dbReference type="Proteomes" id="UP000075391"/>
    </source>
</evidence>
<keyword evidence="3" id="KW-0203">Cytokinin biosynthesis</keyword>
<name>A0A150WUW3_BDEBC</name>
<dbReference type="Gene3D" id="3.40.50.450">
    <property type="match status" value="1"/>
</dbReference>